<dbReference type="Proteomes" id="UP000827092">
    <property type="component" value="Unassembled WGS sequence"/>
</dbReference>
<evidence type="ECO:0000313" key="2">
    <source>
        <dbReference type="EMBL" id="KAG8183375.1"/>
    </source>
</evidence>
<evidence type="ECO:0000313" key="3">
    <source>
        <dbReference type="Proteomes" id="UP000827092"/>
    </source>
</evidence>
<dbReference type="EMBL" id="JAFNEN010000419">
    <property type="protein sequence ID" value="KAG8183375.1"/>
    <property type="molecule type" value="Genomic_DNA"/>
</dbReference>
<gene>
    <name evidence="2" type="ORF">JTE90_008277</name>
</gene>
<dbReference type="AlphaFoldDB" id="A0AAV6UFX8"/>
<reference evidence="2 3" key="1">
    <citation type="journal article" date="2022" name="Nat. Ecol. Evol.">
        <title>A masculinizing supergene underlies an exaggerated male reproductive morph in a spider.</title>
        <authorList>
            <person name="Hendrickx F."/>
            <person name="De Corte Z."/>
            <person name="Sonet G."/>
            <person name="Van Belleghem S.M."/>
            <person name="Kostlbacher S."/>
            <person name="Vangestel C."/>
        </authorList>
    </citation>
    <scope>NUCLEOTIDE SEQUENCE [LARGE SCALE GENOMIC DNA]</scope>
    <source>
        <strain evidence="2">W744_W776</strain>
    </source>
</reference>
<keyword evidence="3" id="KW-1185">Reference proteome</keyword>
<accession>A0AAV6UFX8</accession>
<proteinExistence type="predicted"/>
<organism evidence="2 3">
    <name type="scientific">Oedothorax gibbosus</name>
    <dbReference type="NCBI Taxonomy" id="931172"/>
    <lineage>
        <taxon>Eukaryota</taxon>
        <taxon>Metazoa</taxon>
        <taxon>Ecdysozoa</taxon>
        <taxon>Arthropoda</taxon>
        <taxon>Chelicerata</taxon>
        <taxon>Arachnida</taxon>
        <taxon>Araneae</taxon>
        <taxon>Araneomorphae</taxon>
        <taxon>Entelegynae</taxon>
        <taxon>Araneoidea</taxon>
        <taxon>Linyphiidae</taxon>
        <taxon>Erigoninae</taxon>
        <taxon>Oedothorax</taxon>
    </lineage>
</organism>
<feature type="coiled-coil region" evidence="1">
    <location>
        <begin position="73"/>
        <end position="100"/>
    </location>
</feature>
<name>A0AAV6UFX8_9ARAC</name>
<keyword evidence="1" id="KW-0175">Coiled coil</keyword>
<evidence type="ECO:0000256" key="1">
    <source>
        <dbReference type="SAM" id="Coils"/>
    </source>
</evidence>
<sequence length="104" mass="12140">MKEESLISRRRIYDTIASKGVIEQVSISKEMLKYARNARATYAEAADVRRREQHEKVTIVKRKREAALQMKSLKAKTKILQEAEKQRSAIEEEIVALRIQKQKI</sequence>
<protein>
    <submittedName>
        <fullName evidence="2">Uncharacterized protein</fullName>
    </submittedName>
</protein>
<comment type="caution">
    <text evidence="2">The sequence shown here is derived from an EMBL/GenBank/DDBJ whole genome shotgun (WGS) entry which is preliminary data.</text>
</comment>